<protein>
    <recommendedName>
        <fullName evidence="2">VWFA domain-containing protein</fullName>
    </recommendedName>
</protein>
<dbReference type="RefSeq" id="WP_016524671.1">
    <property type="nucleotide sequence ID" value="NZ_KE332518.1"/>
</dbReference>
<feature type="transmembrane region" description="Helical" evidence="1">
    <location>
        <begin position="304"/>
        <end position="324"/>
    </location>
</feature>
<dbReference type="PANTHER" id="PTHR37947">
    <property type="entry name" value="BLL2462 PROTEIN"/>
    <property type="match status" value="1"/>
</dbReference>
<dbReference type="OrthoDB" id="6206554at2"/>
<accession>S3L6D2</accession>
<dbReference type="eggNOG" id="COG2304">
    <property type="taxonomic scope" value="Bacteria"/>
</dbReference>
<organism evidence="3 4">
    <name type="scientific">Treponema maltophilum ATCC 51939</name>
    <dbReference type="NCBI Taxonomy" id="1125699"/>
    <lineage>
        <taxon>Bacteria</taxon>
        <taxon>Pseudomonadati</taxon>
        <taxon>Spirochaetota</taxon>
        <taxon>Spirochaetia</taxon>
        <taxon>Spirochaetales</taxon>
        <taxon>Treponemataceae</taxon>
        <taxon>Treponema</taxon>
    </lineage>
</organism>
<evidence type="ECO:0000313" key="4">
    <source>
        <dbReference type="Proteomes" id="UP000014541"/>
    </source>
</evidence>
<feature type="transmembrane region" description="Helical" evidence="1">
    <location>
        <begin position="62"/>
        <end position="80"/>
    </location>
</feature>
<dbReference type="PATRIC" id="fig|1125699.3.peg.373"/>
<dbReference type="Pfam" id="PF00092">
    <property type="entry name" value="VWA"/>
    <property type="match status" value="1"/>
</dbReference>
<dbReference type="SUPFAM" id="SSF53300">
    <property type="entry name" value="vWA-like"/>
    <property type="match status" value="1"/>
</dbReference>
<keyword evidence="4" id="KW-1185">Reference proteome</keyword>
<feature type="domain" description="VWFA" evidence="2">
    <location>
        <begin position="92"/>
        <end position="287"/>
    </location>
</feature>
<dbReference type="AlphaFoldDB" id="S3L6D2"/>
<sequence length="332" mass="35286">MSGFEHPFALFFLLTPLLYFILHKLNAASPPVFSFSFADWNGRAFEWKSSVGTTVRFMSKTLFALGYFALVAALAEPTVLEKEKLFMSRGADVVFVVDTSPSMAALDIAGASRLQAAKQAISLLARENKGISYGLVACASQAALLVPPTLDQKTFFERLAAMGVGEMGDGSALGVGISTAVYHLESSAAPVKIIVLLTDGENNAGAVHPNTAAALAKDNGILLYIAGIGTKGSVPIEYTDPASGKIYSGYLDSGFNDASLRALASAGGGSYYSVETLSSLSAALQNITIKNSVRQTYSIKQKKISFYPHCAAAALLCFCAAWLLRRVYLKEM</sequence>
<reference evidence="3 4" key="1">
    <citation type="submission" date="2013-04" db="EMBL/GenBank/DDBJ databases">
        <title>The Genome Sequence of Treponema maltophilum ATCC 51939.</title>
        <authorList>
            <consortium name="The Broad Institute Genomics Platform"/>
            <person name="Earl A."/>
            <person name="Ward D."/>
            <person name="Feldgarden M."/>
            <person name="Gevers D."/>
            <person name="Leonetti C."/>
            <person name="Blanton J.M."/>
            <person name="Dewhirst F.E."/>
            <person name="Izard J."/>
            <person name="Walker B."/>
            <person name="Young S."/>
            <person name="Zeng Q."/>
            <person name="Gargeya S."/>
            <person name="Fitzgerald M."/>
            <person name="Haas B."/>
            <person name="Abouelleil A."/>
            <person name="Allen A.W."/>
            <person name="Alvarado L."/>
            <person name="Arachchi H.M."/>
            <person name="Berlin A.M."/>
            <person name="Chapman S.B."/>
            <person name="Gainer-Dewar J."/>
            <person name="Goldberg J."/>
            <person name="Griggs A."/>
            <person name="Gujja S."/>
            <person name="Hansen M."/>
            <person name="Howarth C."/>
            <person name="Imamovic A."/>
            <person name="Ireland A."/>
            <person name="Larimer J."/>
            <person name="McCowan C."/>
            <person name="Murphy C."/>
            <person name="Pearson M."/>
            <person name="Poon T.W."/>
            <person name="Priest M."/>
            <person name="Roberts A."/>
            <person name="Saif S."/>
            <person name="Shea T."/>
            <person name="Sisk P."/>
            <person name="Sykes S."/>
            <person name="Wortman J."/>
            <person name="Nusbaum C."/>
            <person name="Birren B."/>
        </authorList>
    </citation>
    <scope>NUCLEOTIDE SEQUENCE [LARGE SCALE GENOMIC DNA]</scope>
    <source>
        <strain evidence="3 4">ATCC 51939</strain>
    </source>
</reference>
<dbReference type="Gene3D" id="3.40.50.410">
    <property type="entry name" value="von Willebrand factor, type A domain"/>
    <property type="match status" value="1"/>
</dbReference>
<evidence type="ECO:0000313" key="3">
    <source>
        <dbReference type="EMBL" id="EPF32374.1"/>
    </source>
</evidence>
<proteinExistence type="predicted"/>
<dbReference type="SMART" id="SM00327">
    <property type="entry name" value="VWA"/>
    <property type="match status" value="1"/>
</dbReference>
<keyword evidence="1" id="KW-0812">Transmembrane</keyword>
<dbReference type="InterPro" id="IPR036465">
    <property type="entry name" value="vWFA_dom_sf"/>
</dbReference>
<dbReference type="STRING" id="1125699.HMPREF9194_00372"/>
<evidence type="ECO:0000259" key="2">
    <source>
        <dbReference type="PROSITE" id="PS50234"/>
    </source>
</evidence>
<name>S3L6D2_TREMA</name>
<dbReference type="InterPro" id="IPR002035">
    <property type="entry name" value="VWF_A"/>
</dbReference>
<dbReference type="Proteomes" id="UP000014541">
    <property type="component" value="Unassembled WGS sequence"/>
</dbReference>
<comment type="caution">
    <text evidence="3">The sequence shown here is derived from an EMBL/GenBank/DDBJ whole genome shotgun (WGS) entry which is preliminary data.</text>
</comment>
<dbReference type="PANTHER" id="PTHR37947:SF1">
    <property type="entry name" value="BLL2462 PROTEIN"/>
    <property type="match status" value="1"/>
</dbReference>
<evidence type="ECO:0000256" key="1">
    <source>
        <dbReference type="SAM" id="Phobius"/>
    </source>
</evidence>
<dbReference type="EMBL" id="ATFF01000002">
    <property type="protein sequence ID" value="EPF32374.1"/>
    <property type="molecule type" value="Genomic_DNA"/>
</dbReference>
<gene>
    <name evidence="3" type="ORF">HMPREF9194_00372</name>
</gene>
<keyword evidence="1" id="KW-1133">Transmembrane helix</keyword>
<dbReference type="PROSITE" id="PS50234">
    <property type="entry name" value="VWFA"/>
    <property type="match status" value="1"/>
</dbReference>
<keyword evidence="1" id="KW-0472">Membrane</keyword>
<dbReference type="HOGENOM" id="CLU_024570_0_0_12"/>